<reference evidence="13 15" key="2">
    <citation type="submission" date="2018-06" db="EMBL/GenBank/DDBJ databases">
        <authorList>
            <consortium name="Pathogen Informatics"/>
            <person name="Doyle S."/>
        </authorList>
    </citation>
    <scope>NUCLEOTIDE SEQUENCE [LARGE SCALE GENOMIC DNA]</scope>
    <source>
        <strain evidence="13 15">VREC0535</strain>
    </source>
</reference>
<keyword evidence="4" id="KW-1134">Transmembrane beta strand</keyword>
<dbReference type="Pfam" id="PF00577">
    <property type="entry name" value="Usher"/>
    <property type="match status" value="1"/>
</dbReference>
<dbReference type="RefSeq" id="WP_020239198.1">
    <property type="nucleotide sequence ID" value="NZ_BFJQ01000015.1"/>
</dbReference>
<dbReference type="EMBL" id="LDYI01000114">
    <property type="protein sequence ID" value="KPO09853.1"/>
    <property type="molecule type" value="Genomic_DNA"/>
</dbReference>
<evidence type="ECO:0000313" key="14">
    <source>
        <dbReference type="Proteomes" id="UP000050556"/>
    </source>
</evidence>
<dbReference type="GO" id="GO:0009297">
    <property type="term" value="P:pilus assembly"/>
    <property type="evidence" value="ECO:0007669"/>
    <property type="project" value="InterPro"/>
</dbReference>
<accession>A0A0P7LRY4</accession>
<dbReference type="InterPro" id="IPR000015">
    <property type="entry name" value="Fimb_usher"/>
</dbReference>
<evidence type="ECO:0000256" key="2">
    <source>
        <dbReference type="ARBA" id="ARBA00008064"/>
    </source>
</evidence>
<dbReference type="Proteomes" id="UP000050556">
    <property type="component" value="Unassembled WGS sequence"/>
</dbReference>
<dbReference type="Gene3D" id="2.60.40.3110">
    <property type="match status" value="1"/>
</dbReference>
<dbReference type="InterPro" id="IPR043142">
    <property type="entry name" value="PapC-like_C_sf"/>
</dbReference>
<dbReference type="SUPFAM" id="SSF141729">
    <property type="entry name" value="FimD N-terminal domain-like"/>
    <property type="match status" value="1"/>
</dbReference>
<dbReference type="InterPro" id="IPR042186">
    <property type="entry name" value="FimD_plug_dom"/>
</dbReference>
<reference evidence="12 14" key="1">
    <citation type="journal article" date="2015" name="Front. Microbiol.">
        <title>Genetic determinants of heat resistance in Escherichia coli.</title>
        <authorList>
            <person name="Mercer R.G."/>
            <person name="Zheng J."/>
            <person name="Garcia-Hernandez R."/>
            <person name="Ruan L."/>
            <person name="Ganzle M.G."/>
            <person name="McMullen L.M."/>
        </authorList>
    </citation>
    <scope>NUCLEOTIDE SEQUENCE [LARGE SCALE GENOMIC DNA]</scope>
    <source>
        <strain evidence="12 14">AW1.3</strain>
    </source>
</reference>
<evidence type="ECO:0000256" key="5">
    <source>
        <dbReference type="ARBA" id="ARBA00022692"/>
    </source>
</evidence>
<evidence type="ECO:0000259" key="11">
    <source>
        <dbReference type="Pfam" id="PF13954"/>
    </source>
</evidence>
<evidence type="ECO:0000313" key="15">
    <source>
        <dbReference type="Proteomes" id="UP000250671"/>
    </source>
</evidence>
<dbReference type="GO" id="GO:0009279">
    <property type="term" value="C:cell outer membrane"/>
    <property type="evidence" value="ECO:0007669"/>
    <property type="project" value="UniProtKB-SubCell"/>
</dbReference>
<dbReference type="PATRIC" id="fig|562.7813.peg.1151"/>
<evidence type="ECO:0000313" key="12">
    <source>
        <dbReference type="EMBL" id="KPO09853.1"/>
    </source>
</evidence>
<evidence type="ECO:0000256" key="6">
    <source>
        <dbReference type="ARBA" id="ARBA00022729"/>
    </source>
</evidence>
<evidence type="ECO:0000256" key="4">
    <source>
        <dbReference type="ARBA" id="ARBA00022452"/>
    </source>
</evidence>
<evidence type="ECO:0000256" key="8">
    <source>
        <dbReference type="ARBA" id="ARBA00023237"/>
    </source>
</evidence>
<proteinExistence type="inferred from homology"/>
<gene>
    <name evidence="13" type="primary">htrE_3</name>
    <name evidence="12" type="ORF">ACU57_15830</name>
    <name evidence="13" type="ORF">SAMEA3752557_00844</name>
</gene>
<keyword evidence="3" id="KW-0813">Transport</keyword>
<feature type="domain" description="PapC N-terminal" evidence="11">
    <location>
        <begin position="36"/>
        <end position="183"/>
    </location>
</feature>
<feature type="signal peptide" evidence="9">
    <location>
        <begin position="1"/>
        <end position="30"/>
    </location>
</feature>
<comment type="similarity">
    <text evidence="2">Belongs to the fimbrial export usher family.</text>
</comment>
<dbReference type="GO" id="GO:0015473">
    <property type="term" value="F:fimbrial usher porin activity"/>
    <property type="evidence" value="ECO:0007669"/>
    <property type="project" value="InterPro"/>
</dbReference>
<evidence type="ECO:0000256" key="1">
    <source>
        <dbReference type="ARBA" id="ARBA00004571"/>
    </source>
</evidence>
<dbReference type="Gene3D" id="2.60.40.2070">
    <property type="match status" value="1"/>
</dbReference>
<dbReference type="Gene3D" id="2.60.40.2610">
    <property type="entry name" value="Outer membrane usher protein FimD, plug domain"/>
    <property type="match status" value="1"/>
</dbReference>
<evidence type="ECO:0000256" key="3">
    <source>
        <dbReference type="ARBA" id="ARBA00022448"/>
    </source>
</evidence>
<dbReference type="Pfam" id="PF13953">
    <property type="entry name" value="PapC_C"/>
    <property type="match status" value="1"/>
</dbReference>
<dbReference type="Proteomes" id="UP000250671">
    <property type="component" value="Unassembled WGS sequence"/>
</dbReference>
<dbReference type="Gene3D" id="3.10.20.410">
    <property type="match status" value="1"/>
</dbReference>
<evidence type="ECO:0000256" key="9">
    <source>
        <dbReference type="SAM" id="SignalP"/>
    </source>
</evidence>
<comment type="subcellular location">
    <subcellularLocation>
        <location evidence="1">Cell outer membrane</location>
        <topology evidence="1">Multi-pass membrane protein</topology>
    </subcellularLocation>
</comment>
<dbReference type="PANTHER" id="PTHR30451:SF3">
    <property type="entry name" value="OUTER MEMBRANE USHER PROTEIN HTRE-RELATED"/>
    <property type="match status" value="1"/>
</dbReference>
<feature type="chain" id="PRO_5044055181" evidence="9">
    <location>
        <begin position="31"/>
        <end position="866"/>
    </location>
</feature>
<dbReference type="FunFam" id="2.60.40.3110:FF:000001">
    <property type="entry name" value="Putative fimbrial outer membrane usher"/>
    <property type="match status" value="1"/>
</dbReference>
<dbReference type="EMBL" id="UCZA01000003">
    <property type="protein sequence ID" value="SQP80679.1"/>
    <property type="molecule type" value="Genomic_DNA"/>
</dbReference>
<organism evidence="12 14">
    <name type="scientific">Escherichia coli</name>
    <dbReference type="NCBI Taxonomy" id="562"/>
    <lineage>
        <taxon>Bacteria</taxon>
        <taxon>Pseudomonadati</taxon>
        <taxon>Pseudomonadota</taxon>
        <taxon>Gammaproteobacteria</taxon>
        <taxon>Enterobacterales</taxon>
        <taxon>Enterobacteriaceae</taxon>
        <taxon>Escherichia</taxon>
    </lineage>
</organism>
<dbReference type="InterPro" id="IPR025885">
    <property type="entry name" value="PapC_N"/>
</dbReference>
<dbReference type="InterPro" id="IPR025949">
    <property type="entry name" value="PapC-like_C"/>
</dbReference>
<keyword evidence="6 9" id="KW-0732">Signal</keyword>
<dbReference type="PANTHER" id="PTHR30451">
    <property type="entry name" value="OUTER MEMBRANE USHER PROTEIN"/>
    <property type="match status" value="1"/>
</dbReference>
<feature type="domain" description="PapC-like C-terminal" evidence="10">
    <location>
        <begin position="779"/>
        <end position="843"/>
    </location>
</feature>
<keyword evidence="8" id="KW-0998">Cell outer membrane</keyword>
<dbReference type="NCBIfam" id="NF007337">
    <property type="entry name" value="PRK09828.1"/>
    <property type="match status" value="1"/>
</dbReference>
<evidence type="ECO:0000313" key="13">
    <source>
        <dbReference type="EMBL" id="SQP80679.1"/>
    </source>
</evidence>
<name>A0A0P7LRY4_ECOLX</name>
<keyword evidence="7" id="KW-0472">Membrane</keyword>
<dbReference type="Pfam" id="PF13954">
    <property type="entry name" value="PapC_N"/>
    <property type="match status" value="1"/>
</dbReference>
<dbReference type="AlphaFoldDB" id="A0A0P7LRY4"/>
<evidence type="ECO:0000256" key="7">
    <source>
        <dbReference type="ARBA" id="ARBA00023136"/>
    </source>
</evidence>
<dbReference type="InterPro" id="IPR037224">
    <property type="entry name" value="PapC_N_sf"/>
</dbReference>
<protein>
    <submittedName>
        <fullName evidence="12">Fimbrial assembly protein</fullName>
    </submittedName>
    <submittedName>
        <fullName evidence="13">Putative outer membrane usher protein</fullName>
    </submittedName>
</protein>
<evidence type="ECO:0000259" key="10">
    <source>
        <dbReference type="Pfam" id="PF13953"/>
    </source>
</evidence>
<keyword evidence="5" id="KW-0812">Transmembrane</keyword>
<sequence length="866" mass="94986">MYTLTHQKSRLPKTTLLAACCAFFYSSNGAATESVEYDSSFLMGTGASSIDVKRYSQGNPTPPGVYNVRVFINQQSVASLELPFVDIGENSAAACITLKNLAQLHIKKPEYPITLLAREGEEGDCLDIKKSIEQAEVSYDGSEQHLEISVPQAYVYKTYGGYVDPSLWESGINAAMLSYSLNAYHSDSKNGNRDSIYGAFNTGLNLGAWHLRARGNYNWSQDNGNSFDFQDRYLQRDIPAIRSQVIVGDAYTTGETFDSVNVRGMRLYSDSRMLPSALASYAPIIRGVANSNAKVTVTQNGYKIYESTVPPGEFVIDDLSPSGFGSELVITIEEADGSKRSFTQPFSSVVQLQRPGVGRWDISAGQIIDDSLRHEPNMAQASFYYGFNNLFTGYTGVQITDNDYMSGLLGLGINTSIGAFAVDITHARTEIPDDKTYQGQSYRITWNKLIEATSTSFNLAAYRYSTEDYLGLHDALALIDDANHLSVNDDKDTIRTYSRMKNQFTVSVNQPLSFAYEDYGSLFLSGSWTNYWAGNNNRTEYNVGYSKSVSWGNFSVNLQRSWNEDGNKDDAMYLNVSVPLENIFGGKRKSSGFRNLSTQFNTDFNGSHQLNVSSSGNSEDNLIGYSVNTGYNLDKESENVASVGGYLSYDSTWGGFSASASASTDNRQQYSVSTDGGFVLHSGGLTFTNNSFGSNDTLVVIKAPGAKGARVNNGTDEIDRWGYAVSSSLSPYRENRVGLNIETLENDVELKSTSATTVPRSGSIILASFETDQGRSAVLNISTSNGKPIPFAAEVYQDEIMIGSMGQGGQAFVRGINDSGELIIRWFEDSRTINCKLHYQLPAQPETLGSTNTLLLNNLTCKLVNH</sequence>